<dbReference type="AlphaFoldDB" id="A0A5C8NUL8"/>
<sequence length="475" mass="49877">MRDPDSAKVLADLWQLAGLPTDALGQVHLTGSEPVLPSSFAVGAAAQATIAAAALAACELGSLRARAARRQVSVDMLHAAIECLGWFAIDGKVPDLWDKFSGLYRCADGWVRVHANFAHHREGALRLMGLDPATATREDAERAMLGWRALDFETATAEAGLVATALRGFDEWDATPQAAAIAAQPLFTIERIGPGQGHGEPAADAPPLSLPPLSGDAPPLAGLRVLDLTRILAGPVGGRALAAYGADVMLVNAPHLPNIEAIADTSRGKLSALIDLREPEGRAAMDRLVAKAHVFVQGYRPGGLDALGYGPEDLARKRPGIVCVSLSAYGTQGPWAGRRGFDSLVQTAMGFNRAEGEAAGDGKPRALPMQILDQATGYLIAFGAAAALRRQQLEGGSWLVRVSLAQTGHWLRGLGRVADGFSVGKPELGPYLETSASGFGELTAVRHAAQLSRTPAGWARPSMPPGSHSPEWSHD</sequence>
<dbReference type="OrthoDB" id="9058532at2"/>
<evidence type="ECO:0000256" key="1">
    <source>
        <dbReference type="SAM" id="MobiDB-lite"/>
    </source>
</evidence>
<organism evidence="2 3">
    <name type="scientific">Zeimonas arvi</name>
    <dbReference type="NCBI Taxonomy" id="2498847"/>
    <lineage>
        <taxon>Bacteria</taxon>
        <taxon>Pseudomonadati</taxon>
        <taxon>Pseudomonadota</taxon>
        <taxon>Betaproteobacteria</taxon>
        <taxon>Burkholderiales</taxon>
        <taxon>Burkholderiaceae</taxon>
        <taxon>Zeimonas</taxon>
    </lineage>
</organism>
<dbReference type="Pfam" id="PF02515">
    <property type="entry name" value="CoA_transf_3"/>
    <property type="match status" value="1"/>
</dbReference>
<dbReference type="InterPro" id="IPR023606">
    <property type="entry name" value="CoA-Trfase_III_dom_1_sf"/>
</dbReference>
<dbReference type="PANTHER" id="PTHR48228:SF4">
    <property type="entry name" value="BLR3030 PROTEIN"/>
    <property type="match status" value="1"/>
</dbReference>
<comment type="caution">
    <text evidence="2">The sequence shown here is derived from an EMBL/GenBank/DDBJ whole genome shotgun (WGS) entry which is preliminary data.</text>
</comment>
<dbReference type="GO" id="GO:0016740">
    <property type="term" value="F:transferase activity"/>
    <property type="evidence" value="ECO:0007669"/>
    <property type="project" value="UniProtKB-KW"/>
</dbReference>
<feature type="compositionally biased region" description="Low complexity" evidence="1">
    <location>
        <begin position="202"/>
        <end position="213"/>
    </location>
</feature>
<name>A0A5C8NUL8_9BURK</name>
<feature type="region of interest" description="Disordered" evidence="1">
    <location>
        <begin position="453"/>
        <end position="475"/>
    </location>
</feature>
<feature type="region of interest" description="Disordered" evidence="1">
    <location>
        <begin position="192"/>
        <end position="213"/>
    </location>
</feature>
<dbReference type="RefSeq" id="WP_147705123.1">
    <property type="nucleotide sequence ID" value="NZ_VDUY01000005.1"/>
</dbReference>
<dbReference type="SUPFAM" id="SSF89796">
    <property type="entry name" value="CoA-transferase family III (CaiB/BaiF)"/>
    <property type="match status" value="2"/>
</dbReference>
<dbReference type="Proteomes" id="UP000321548">
    <property type="component" value="Unassembled WGS sequence"/>
</dbReference>
<dbReference type="InterPro" id="IPR003673">
    <property type="entry name" value="CoA-Trfase_fam_III"/>
</dbReference>
<protein>
    <submittedName>
        <fullName evidence="2">CoA transferase</fullName>
    </submittedName>
</protein>
<dbReference type="InterPro" id="IPR050509">
    <property type="entry name" value="CoA-transferase_III"/>
</dbReference>
<gene>
    <name evidence="2" type="ORF">FHP08_14205</name>
</gene>
<dbReference type="EMBL" id="VDUY01000005">
    <property type="protein sequence ID" value="TXL64873.1"/>
    <property type="molecule type" value="Genomic_DNA"/>
</dbReference>
<evidence type="ECO:0000313" key="2">
    <source>
        <dbReference type="EMBL" id="TXL64873.1"/>
    </source>
</evidence>
<keyword evidence="3" id="KW-1185">Reference proteome</keyword>
<dbReference type="PANTHER" id="PTHR48228">
    <property type="entry name" value="SUCCINYL-COA--D-CITRAMALATE COA-TRANSFERASE"/>
    <property type="match status" value="1"/>
</dbReference>
<keyword evidence="2" id="KW-0808">Transferase</keyword>
<reference evidence="2 3" key="1">
    <citation type="submission" date="2019-06" db="EMBL/GenBank/DDBJ databases">
        <title>Quisquiliibacterium sp. nov., isolated from a maize field.</title>
        <authorList>
            <person name="Lin S.-Y."/>
            <person name="Tsai C.-F."/>
            <person name="Young C.-C."/>
        </authorList>
    </citation>
    <scope>NUCLEOTIDE SEQUENCE [LARGE SCALE GENOMIC DNA]</scope>
    <source>
        <strain evidence="2 3">CC-CFT501</strain>
    </source>
</reference>
<dbReference type="Gene3D" id="3.40.50.10540">
    <property type="entry name" value="Crotonobetainyl-coa:carnitine coa-transferase, domain 1"/>
    <property type="match status" value="1"/>
</dbReference>
<evidence type="ECO:0000313" key="3">
    <source>
        <dbReference type="Proteomes" id="UP000321548"/>
    </source>
</evidence>
<accession>A0A5C8NUL8</accession>
<proteinExistence type="predicted"/>